<dbReference type="GO" id="GO:0003700">
    <property type="term" value="F:DNA-binding transcription factor activity"/>
    <property type="evidence" value="ECO:0007669"/>
    <property type="project" value="TreeGrafter"/>
</dbReference>
<feature type="DNA-binding region" description="H-T-H motif" evidence="2">
    <location>
        <begin position="35"/>
        <end position="54"/>
    </location>
</feature>
<feature type="domain" description="HTH tetR-type" evidence="3">
    <location>
        <begin position="12"/>
        <end position="72"/>
    </location>
</feature>
<accession>A0A1H7TAS0</accession>
<organism evidence="4 5">
    <name type="scientific">Atopomonas hussainii</name>
    <dbReference type="NCBI Taxonomy" id="1429083"/>
    <lineage>
        <taxon>Bacteria</taxon>
        <taxon>Pseudomonadati</taxon>
        <taxon>Pseudomonadota</taxon>
        <taxon>Gammaproteobacteria</taxon>
        <taxon>Pseudomonadales</taxon>
        <taxon>Pseudomonadaceae</taxon>
        <taxon>Atopomonas</taxon>
    </lineage>
</organism>
<dbReference type="PANTHER" id="PTHR30055">
    <property type="entry name" value="HTH-TYPE TRANSCRIPTIONAL REGULATOR RUTR"/>
    <property type="match status" value="1"/>
</dbReference>
<dbReference type="EMBL" id="FOAS01000025">
    <property type="protein sequence ID" value="SEL81386.1"/>
    <property type="molecule type" value="Genomic_DNA"/>
</dbReference>
<evidence type="ECO:0000256" key="1">
    <source>
        <dbReference type="ARBA" id="ARBA00023125"/>
    </source>
</evidence>
<dbReference type="InterPro" id="IPR001647">
    <property type="entry name" value="HTH_TetR"/>
</dbReference>
<dbReference type="InterPro" id="IPR009057">
    <property type="entry name" value="Homeodomain-like_sf"/>
</dbReference>
<dbReference type="AlphaFoldDB" id="A0A1H7TAS0"/>
<dbReference type="STRING" id="1429083.GCA_001885685_02211"/>
<dbReference type="GO" id="GO:0000976">
    <property type="term" value="F:transcription cis-regulatory region binding"/>
    <property type="evidence" value="ECO:0007669"/>
    <property type="project" value="TreeGrafter"/>
</dbReference>
<evidence type="ECO:0000259" key="3">
    <source>
        <dbReference type="PROSITE" id="PS50977"/>
    </source>
</evidence>
<dbReference type="PRINTS" id="PR00455">
    <property type="entry name" value="HTHTETR"/>
</dbReference>
<proteinExistence type="predicted"/>
<dbReference type="PROSITE" id="PS50977">
    <property type="entry name" value="HTH_TETR_2"/>
    <property type="match status" value="1"/>
</dbReference>
<reference evidence="4 5" key="1">
    <citation type="submission" date="2016-10" db="EMBL/GenBank/DDBJ databases">
        <authorList>
            <person name="de Groot N.N."/>
        </authorList>
    </citation>
    <scope>NUCLEOTIDE SEQUENCE [LARGE SCALE GENOMIC DNA]</scope>
    <source>
        <strain evidence="4 5">JCM 19513</strain>
    </source>
</reference>
<evidence type="ECO:0000256" key="2">
    <source>
        <dbReference type="PROSITE-ProRule" id="PRU00335"/>
    </source>
</evidence>
<dbReference type="InterPro" id="IPR050109">
    <property type="entry name" value="HTH-type_TetR-like_transc_reg"/>
</dbReference>
<dbReference type="PANTHER" id="PTHR30055:SF223">
    <property type="entry name" value="HTH-TYPE TRANSCRIPTIONAL REGULATOR UIDR"/>
    <property type="match status" value="1"/>
</dbReference>
<dbReference type="SUPFAM" id="SSF46689">
    <property type="entry name" value="Homeodomain-like"/>
    <property type="match status" value="1"/>
</dbReference>
<name>A0A1H7TAS0_9GAMM</name>
<protein>
    <submittedName>
        <fullName evidence="4">Transcriptional regulator, TetR family</fullName>
    </submittedName>
</protein>
<evidence type="ECO:0000313" key="5">
    <source>
        <dbReference type="Proteomes" id="UP000185766"/>
    </source>
</evidence>
<keyword evidence="5" id="KW-1185">Reference proteome</keyword>
<gene>
    <name evidence="4" type="ORF">SAMN05216214_12517</name>
</gene>
<dbReference type="RefSeq" id="WP_074870697.1">
    <property type="nucleotide sequence ID" value="NZ_FOAS01000025.1"/>
</dbReference>
<dbReference type="Pfam" id="PF00440">
    <property type="entry name" value="TetR_N"/>
    <property type="match status" value="1"/>
</dbReference>
<evidence type="ECO:0000313" key="4">
    <source>
        <dbReference type="EMBL" id="SEL81386.1"/>
    </source>
</evidence>
<dbReference type="Proteomes" id="UP000185766">
    <property type="component" value="Unassembled WGS sequence"/>
</dbReference>
<sequence>MASPRKPRASSQARIQQILDAARALLARDGLASLSMYSVAEHAGMPPSSVYHFFANVPAICQGLTEQVHAAFRDCLEQPLDKPVATWRELARIIEQRMLAVYRDDPAACQLILASHAQADITAADREHDEQLGQRLHQVFSQHFQLPTIDNPVDLFTLALELGDRVYARSVQLHGHITPYYAEEGMRVFEAYLGLYLPVYLVPQGRL</sequence>
<keyword evidence="1 2" id="KW-0238">DNA-binding</keyword>
<dbReference type="Gene3D" id="1.10.357.10">
    <property type="entry name" value="Tetracycline Repressor, domain 2"/>
    <property type="match status" value="1"/>
</dbReference>